<gene>
    <name evidence="2" type="ORF">GH741_00290</name>
</gene>
<evidence type="ECO:0000313" key="2">
    <source>
        <dbReference type="EMBL" id="MRH41110.1"/>
    </source>
</evidence>
<comment type="caution">
    <text evidence="2">The sequence shown here is derived from an EMBL/GenBank/DDBJ whole genome shotgun (WGS) entry which is preliminary data.</text>
</comment>
<evidence type="ECO:0000256" key="1">
    <source>
        <dbReference type="SAM" id="MobiDB-lite"/>
    </source>
</evidence>
<evidence type="ECO:0000313" key="3">
    <source>
        <dbReference type="Proteomes" id="UP000799092"/>
    </source>
</evidence>
<dbReference type="OrthoDB" id="2467186at2"/>
<dbReference type="RefSeq" id="WP_153734781.1">
    <property type="nucleotide sequence ID" value="NZ_WJNG01000001.1"/>
</dbReference>
<name>A0A6A8D759_9BACI</name>
<dbReference type="AlphaFoldDB" id="A0A6A8D759"/>
<accession>A0A6A8D759</accession>
<keyword evidence="3" id="KW-1185">Reference proteome</keyword>
<feature type="region of interest" description="Disordered" evidence="1">
    <location>
        <begin position="31"/>
        <end position="90"/>
    </location>
</feature>
<dbReference type="EMBL" id="WJNG01000001">
    <property type="protein sequence ID" value="MRH41110.1"/>
    <property type="molecule type" value="Genomic_DNA"/>
</dbReference>
<organism evidence="2 3">
    <name type="scientific">Aquibacillus halophilus</name>
    <dbReference type="NCBI Taxonomy" id="930132"/>
    <lineage>
        <taxon>Bacteria</taxon>
        <taxon>Bacillati</taxon>
        <taxon>Bacillota</taxon>
        <taxon>Bacilli</taxon>
        <taxon>Bacillales</taxon>
        <taxon>Bacillaceae</taxon>
        <taxon>Aquibacillus</taxon>
    </lineage>
</organism>
<reference evidence="2" key="1">
    <citation type="submission" date="2019-11" db="EMBL/GenBank/DDBJ databases">
        <authorList>
            <person name="Li J."/>
        </authorList>
    </citation>
    <scope>NUCLEOTIDE SEQUENCE</scope>
    <source>
        <strain evidence="2">B6B</strain>
    </source>
</reference>
<dbReference type="Proteomes" id="UP000799092">
    <property type="component" value="Unassembled WGS sequence"/>
</dbReference>
<proteinExistence type="predicted"/>
<sequence length="249" mass="27930">MAEKVKKPFYKKWWVWLIAIILIIGIANSGDEEQTASGEETVTETDSNEVENTEEGTTEEAETEEATEEPVEEEEEVVEEVEEEEPVVEDTNSTYADYADYHIPLLTEETLALSQESYDYIVSNSTHFPAQTDEAIQSVKAAEDQSVTIKHLNKNVNPYLSTVLSFTGTVISIEEVPIEETDDTLALIHVMDDEGNSYQVILYKTTGDILEEDYVHFWGVPVGPSYFENVSGGTTNVQVFMGSHIEKLQ</sequence>
<protein>
    <submittedName>
        <fullName evidence="2">Uncharacterized protein</fullName>
    </submittedName>
</protein>
<feature type="compositionally biased region" description="Acidic residues" evidence="1">
    <location>
        <begin position="41"/>
        <end position="88"/>
    </location>
</feature>